<feature type="domain" description="Integrase catalytic" evidence="2">
    <location>
        <begin position="580"/>
        <end position="742"/>
    </location>
</feature>
<gene>
    <name evidence="3" type="ORF">P5673_032733</name>
</gene>
<dbReference type="AlphaFoldDB" id="A0AAD9PQX2"/>
<evidence type="ECO:0000259" key="2">
    <source>
        <dbReference type="PROSITE" id="PS50994"/>
    </source>
</evidence>
<dbReference type="InterPro" id="IPR001584">
    <property type="entry name" value="Integrase_cat-core"/>
</dbReference>
<dbReference type="EMBL" id="JARQWQ010000189">
    <property type="protein sequence ID" value="KAK2547365.1"/>
    <property type="molecule type" value="Genomic_DNA"/>
</dbReference>
<dbReference type="GO" id="GO:0015074">
    <property type="term" value="P:DNA integration"/>
    <property type="evidence" value="ECO:0007669"/>
    <property type="project" value="InterPro"/>
</dbReference>
<reference evidence="3" key="1">
    <citation type="journal article" date="2023" name="G3 (Bethesda)">
        <title>Whole genome assembly and annotation of the endangered Caribbean coral Acropora cervicornis.</title>
        <authorList>
            <person name="Selwyn J.D."/>
            <person name="Vollmer S.V."/>
        </authorList>
    </citation>
    <scope>NUCLEOTIDE SEQUENCE</scope>
    <source>
        <strain evidence="3">K2</strain>
    </source>
</reference>
<dbReference type="GO" id="GO:0003676">
    <property type="term" value="F:nucleic acid binding"/>
    <property type="evidence" value="ECO:0007669"/>
    <property type="project" value="InterPro"/>
</dbReference>
<reference evidence="3" key="2">
    <citation type="journal article" date="2023" name="Science">
        <title>Genomic signatures of disease resistance in endangered staghorn corals.</title>
        <authorList>
            <person name="Vollmer S.V."/>
            <person name="Selwyn J.D."/>
            <person name="Despard B.A."/>
            <person name="Roesel C.L."/>
        </authorList>
    </citation>
    <scope>NUCLEOTIDE SEQUENCE</scope>
    <source>
        <strain evidence="3">K2</strain>
    </source>
</reference>
<dbReference type="InterPro" id="IPR012337">
    <property type="entry name" value="RNaseH-like_sf"/>
</dbReference>
<comment type="caution">
    <text evidence="3">The sequence shown here is derived from an EMBL/GenBank/DDBJ whole genome shotgun (WGS) entry which is preliminary data.</text>
</comment>
<dbReference type="PROSITE" id="PS50994">
    <property type="entry name" value="INTEGRASE"/>
    <property type="match status" value="1"/>
</dbReference>
<dbReference type="Gene3D" id="3.30.420.10">
    <property type="entry name" value="Ribonuclease H-like superfamily/Ribonuclease H"/>
    <property type="match status" value="1"/>
</dbReference>
<dbReference type="Proteomes" id="UP001249851">
    <property type="component" value="Unassembled WGS sequence"/>
</dbReference>
<protein>
    <recommendedName>
        <fullName evidence="2">Integrase catalytic domain-containing protein</fullName>
    </recommendedName>
</protein>
<feature type="region of interest" description="Disordered" evidence="1">
    <location>
        <begin position="834"/>
        <end position="902"/>
    </location>
</feature>
<proteinExistence type="predicted"/>
<keyword evidence="4" id="KW-1185">Reference proteome</keyword>
<dbReference type="InterPro" id="IPR036397">
    <property type="entry name" value="RNaseH_sf"/>
</dbReference>
<sequence length="902" mass="99725">MNSIWQAIRLPFGFQSTGAHFLDFNNITLAPAERPEDLYQRLMSFIEDNLLSANGNISHHGEVPDSDEENSPTLENRVVLTWLRLVHRDLPSLVKQCYGTELSVDAPIVKTSQQALQADGVTPLVVVGETHFTLSRADKRLTLDALVVEDLDVDALAGSPFMITNDISVRLAKGQVLIQGSEILAHNPESNASSQAHAVRRTQSYVLRSSAPTTVILSWEYLELDIPPNLDPDCTLAMEPPHIVEAVANRVRILNNTTEPRTVRRHEHLYQARHTTTVAPTSPPDESHPSPPHRGGSNSLQSEFFSDAVKVDPDNILPDTIHNQIRQVLQTDDEVVNPTIVGYNGTAGPVQASVNMGPIPLSKASMKYCGVATPFRGIRVYTRSAMGMPGSETALEELMCRVLGDFLQEGCTAKLADDLYCGETSVVRGISTQEILESTKRLPFTSRPAWFSVQHECPDLRRVYAHLKQGTRPSKKLTNIRDVKHYLNITSISKDGLLVVQLQQPLSRPIELIVVPRSVLDGLLTAIHIKLDHPSKNQLQMVMQHHFFALDMSAAITRVSDSCHTCASLKKFPTSLARHSSEDPPEVIGVSFAADIIRRSRRFILLLRECTTSYTASCLASDEKSSTLLDALARLVVGLHPLDGPQAVIWVDPAPGFVSLTTTYALQHLGISVEVVCIKKSTKNPVAERAVLELEVELLRQEPGRGPVTELSLAIATARLNSRLRSSRPVVTGPLDTAKPVHQRADTRQLPTTHLVYVKSDRDKTRARDRYVIVSIDGEWCFIKKFSGSQLRATSYKVKLAEFYTVPHTLPPPSHQSVAPTLDEDECVEIPEQPHPCQEASAPPDLLRPPNSDPPDSTPDQAQQQEDSTPLETDLVPVSISCEPRPQRASRPPTYLQEYILN</sequence>
<evidence type="ECO:0000256" key="1">
    <source>
        <dbReference type="SAM" id="MobiDB-lite"/>
    </source>
</evidence>
<feature type="region of interest" description="Disordered" evidence="1">
    <location>
        <begin position="270"/>
        <end position="300"/>
    </location>
</feature>
<feature type="compositionally biased region" description="Polar residues" evidence="1">
    <location>
        <begin position="861"/>
        <end position="871"/>
    </location>
</feature>
<accession>A0AAD9PQX2</accession>
<name>A0AAD9PQX2_ACRCE</name>
<evidence type="ECO:0000313" key="3">
    <source>
        <dbReference type="EMBL" id="KAK2547365.1"/>
    </source>
</evidence>
<dbReference type="SUPFAM" id="SSF53098">
    <property type="entry name" value="Ribonuclease H-like"/>
    <property type="match status" value="1"/>
</dbReference>
<evidence type="ECO:0000313" key="4">
    <source>
        <dbReference type="Proteomes" id="UP001249851"/>
    </source>
</evidence>
<organism evidence="3 4">
    <name type="scientific">Acropora cervicornis</name>
    <name type="common">Staghorn coral</name>
    <dbReference type="NCBI Taxonomy" id="6130"/>
    <lineage>
        <taxon>Eukaryota</taxon>
        <taxon>Metazoa</taxon>
        <taxon>Cnidaria</taxon>
        <taxon>Anthozoa</taxon>
        <taxon>Hexacorallia</taxon>
        <taxon>Scleractinia</taxon>
        <taxon>Astrocoeniina</taxon>
        <taxon>Acroporidae</taxon>
        <taxon>Acropora</taxon>
    </lineage>
</organism>